<name>A0A9P4YPY3_9HYPO</name>
<reference evidence="9" key="1">
    <citation type="submission" date="2020-03" db="EMBL/GenBank/DDBJ databases">
        <title>Site-based positive gene gene selection in Geosmithia morbida across the United States reveals a broad range of putative effectors and factors for local host and environmental adapation.</title>
        <authorList>
            <person name="Onufrak A."/>
            <person name="Murdoch R.W."/>
            <person name="Gazis R."/>
            <person name="Huff M."/>
            <person name="Staton M."/>
            <person name="Klingeman W."/>
            <person name="Hadziabdic D."/>
        </authorList>
    </citation>
    <scope>NUCLEOTIDE SEQUENCE</scope>
    <source>
        <strain evidence="9">1262</strain>
    </source>
</reference>
<dbReference type="InterPro" id="IPR011993">
    <property type="entry name" value="PH-like_dom_sf"/>
</dbReference>
<sequence>MTIPVGRTLYKKKDGILTLTPDQQTVTWTPNSSGLQTLSLPVSSISNLQQTPETSAKVMLKILEKSPNGEPISHLFHFNTPEAKIEASAVRDLLSSILADIRSNDPNVPKPTPGTPTGATRTDTGAPQGQQQQQEANGSSRSASMAFASTVNSQAASIRWFDDNQLKNDIELQQSLMRKDKSLHRTYMEAMSTKPDSISGAAFNSQFWSTRTNMLRSHAIETNQKKGAYNVLSTVKPRTVDGELKLSITIEQVQMIFSQHPLVKRIYNENVPKLSEAQFWSRFFLSRLSKKLRGERVADNDPPDPLFDKYDASENTQGFQSRIMAQSVPHMIDIEANEENQGGFKSGNAKDIEMRPRANIPIVKTLNSLSERIMTNVAPSDAHGGGAGDDSDLFRELALRDLREEEREQRIILNVKEQNKFFSKRDAAPSANARLFAQQKPDDVLFEIQGDLETLEEDGGGGIDLHAGIGFDDESESDDDQDDGNSKKKRAHVGSRSVLRAADRDIMDGIRQQRSQQYGQDSDATTPMGLSQGVADKCGLTHATTVEFLHQFWAAFLSGDADRAAELQYLAESLTKSAERVNAVADEAEADRSETIASRKKEIRAHYERTGKKIRWKADMVGGGRDAVVKLMQPILDAIEKARADYARALAAEGVKVSTEQV</sequence>
<comment type="similarity">
    <text evidence="2">Belongs to the TFB1 family.</text>
</comment>
<dbReference type="SMART" id="SM00751">
    <property type="entry name" value="BSD"/>
    <property type="match status" value="2"/>
</dbReference>
<proteinExistence type="inferred from homology"/>
<evidence type="ECO:0000256" key="2">
    <source>
        <dbReference type="ARBA" id="ARBA00009448"/>
    </source>
</evidence>
<dbReference type="Proteomes" id="UP000749293">
    <property type="component" value="Unassembled WGS sequence"/>
</dbReference>
<keyword evidence="4" id="KW-0805">Transcription regulation</keyword>
<evidence type="ECO:0000313" key="9">
    <source>
        <dbReference type="EMBL" id="KAF4120968.1"/>
    </source>
</evidence>
<evidence type="ECO:0000259" key="8">
    <source>
        <dbReference type="PROSITE" id="PS50858"/>
    </source>
</evidence>
<comment type="caution">
    <text evidence="9">The sequence shown here is derived from an EMBL/GenBank/DDBJ whole genome shotgun (WGS) entry which is preliminary data.</text>
</comment>
<accession>A0A9P4YPY3</accession>
<protein>
    <submittedName>
        <fullName evidence="9">Transcription initiation factor TFIIH subunit 1</fullName>
    </submittedName>
</protein>
<evidence type="ECO:0000256" key="5">
    <source>
        <dbReference type="ARBA" id="ARBA00023163"/>
    </source>
</evidence>
<organism evidence="9 10">
    <name type="scientific">Geosmithia morbida</name>
    <dbReference type="NCBI Taxonomy" id="1094350"/>
    <lineage>
        <taxon>Eukaryota</taxon>
        <taxon>Fungi</taxon>
        <taxon>Dikarya</taxon>
        <taxon>Ascomycota</taxon>
        <taxon>Pezizomycotina</taxon>
        <taxon>Sordariomycetes</taxon>
        <taxon>Hypocreomycetidae</taxon>
        <taxon>Hypocreales</taxon>
        <taxon>Bionectriaceae</taxon>
        <taxon>Geosmithia</taxon>
    </lineage>
</organism>
<feature type="compositionally biased region" description="Polar residues" evidence="7">
    <location>
        <begin position="135"/>
        <end position="148"/>
    </location>
</feature>
<dbReference type="GO" id="GO:0006289">
    <property type="term" value="P:nucleotide-excision repair"/>
    <property type="evidence" value="ECO:0007669"/>
    <property type="project" value="InterPro"/>
</dbReference>
<dbReference type="CDD" id="cd13229">
    <property type="entry name" value="PH_TFIIH"/>
    <property type="match status" value="1"/>
</dbReference>
<gene>
    <name evidence="9" type="ORF">GMORB2_2454</name>
</gene>
<dbReference type="Gene3D" id="2.30.29.30">
    <property type="entry name" value="Pleckstrin-homology domain (PH domain)/Phosphotyrosine-binding domain (PTB)"/>
    <property type="match status" value="1"/>
</dbReference>
<keyword evidence="3" id="KW-0677">Repeat</keyword>
<evidence type="ECO:0000256" key="6">
    <source>
        <dbReference type="ARBA" id="ARBA00023242"/>
    </source>
</evidence>
<dbReference type="PANTHER" id="PTHR12856">
    <property type="entry name" value="TRANSCRIPTION INITIATION FACTOR IIH-RELATED"/>
    <property type="match status" value="1"/>
</dbReference>
<dbReference type="InterPro" id="IPR013876">
    <property type="entry name" value="TFIIH_BTF_p62_N"/>
</dbReference>
<feature type="region of interest" description="Disordered" evidence="7">
    <location>
        <begin position="102"/>
        <end position="148"/>
    </location>
</feature>
<dbReference type="GO" id="GO:0000439">
    <property type="term" value="C:transcription factor TFIIH core complex"/>
    <property type="evidence" value="ECO:0007669"/>
    <property type="project" value="InterPro"/>
</dbReference>
<evidence type="ECO:0000256" key="3">
    <source>
        <dbReference type="ARBA" id="ARBA00022737"/>
    </source>
</evidence>
<feature type="domain" description="BSD" evidence="8">
    <location>
        <begin position="240"/>
        <end position="291"/>
    </location>
</feature>
<dbReference type="SUPFAM" id="SSF50729">
    <property type="entry name" value="PH domain-like"/>
    <property type="match status" value="1"/>
</dbReference>
<evidence type="ECO:0000256" key="1">
    <source>
        <dbReference type="ARBA" id="ARBA00004123"/>
    </source>
</evidence>
<dbReference type="InterPro" id="IPR005607">
    <property type="entry name" value="BSD_dom"/>
</dbReference>
<dbReference type="Pfam" id="PF08567">
    <property type="entry name" value="PH_TFIIH"/>
    <property type="match status" value="1"/>
</dbReference>
<feature type="region of interest" description="Disordered" evidence="7">
    <location>
        <begin position="456"/>
        <end position="496"/>
    </location>
</feature>
<keyword evidence="10" id="KW-1185">Reference proteome</keyword>
<feature type="compositionally biased region" description="Acidic residues" evidence="7">
    <location>
        <begin position="471"/>
        <end position="483"/>
    </location>
</feature>
<dbReference type="AlphaFoldDB" id="A0A9P4YPY3"/>
<evidence type="ECO:0000256" key="4">
    <source>
        <dbReference type="ARBA" id="ARBA00023015"/>
    </source>
</evidence>
<keyword evidence="6" id="KW-0539">Nucleus</keyword>
<evidence type="ECO:0000313" key="10">
    <source>
        <dbReference type="Proteomes" id="UP000749293"/>
    </source>
</evidence>
<comment type="subcellular location">
    <subcellularLocation>
        <location evidence="1">Nucleus</location>
    </subcellularLocation>
</comment>
<dbReference type="PROSITE" id="PS50858">
    <property type="entry name" value="BSD"/>
    <property type="match status" value="1"/>
</dbReference>
<feature type="compositionally biased region" description="Low complexity" evidence="7">
    <location>
        <begin position="115"/>
        <end position="134"/>
    </location>
</feature>
<dbReference type="Pfam" id="PF03909">
    <property type="entry name" value="BSD"/>
    <property type="match status" value="2"/>
</dbReference>
<keyword evidence="5" id="KW-0804">Transcription</keyword>
<dbReference type="RefSeq" id="XP_035319620.1">
    <property type="nucleotide sequence ID" value="XM_035464434.1"/>
</dbReference>
<dbReference type="EMBL" id="JAANYQ010000014">
    <property type="protein sequence ID" value="KAF4120968.1"/>
    <property type="molecule type" value="Genomic_DNA"/>
</dbReference>
<dbReference type="OrthoDB" id="360521at2759"/>
<dbReference type="GeneID" id="55968684"/>
<dbReference type="InterPro" id="IPR027079">
    <property type="entry name" value="Tfb1/GTF2H1"/>
</dbReference>
<evidence type="ECO:0000256" key="7">
    <source>
        <dbReference type="SAM" id="MobiDB-lite"/>
    </source>
</evidence>
<dbReference type="GO" id="GO:0006351">
    <property type="term" value="P:DNA-templated transcription"/>
    <property type="evidence" value="ECO:0007669"/>
    <property type="project" value="InterPro"/>
</dbReference>